<dbReference type="SUPFAM" id="SSF63829">
    <property type="entry name" value="Calcium-dependent phosphotriesterase"/>
    <property type="match status" value="1"/>
</dbReference>
<dbReference type="PANTHER" id="PTHR10426">
    <property type="entry name" value="STRICTOSIDINE SYNTHASE-RELATED"/>
    <property type="match status" value="1"/>
</dbReference>
<dbReference type="InterPro" id="IPR011042">
    <property type="entry name" value="6-blade_b-propeller_TolB-like"/>
</dbReference>
<dbReference type="PANTHER" id="PTHR10426:SF88">
    <property type="entry name" value="ADIPOCYTE PLASMA MEMBRANE-ASSOCIATED PROTEIN HEMOMUCIN-RELATED"/>
    <property type="match status" value="1"/>
</dbReference>
<evidence type="ECO:0000313" key="5">
    <source>
        <dbReference type="EMBL" id="NRF65932.1"/>
    </source>
</evidence>
<proteinExistence type="inferred from homology"/>
<keyword evidence="6" id="KW-1185">Reference proteome</keyword>
<evidence type="ECO:0000256" key="2">
    <source>
        <dbReference type="ARBA" id="ARBA00022553"/>
    </source>
</evidence>
<keyword evidence="2" id="KW-0597">Phosphoprotein</keyword>
<name>A0ABX2EB06_9BURK</name>
<organism evidence="5 6">
    <name type="scientific">Pseudaquabacterium terrae</name>
    <dbReference type="NCBI Taxonomy" id="2732868"/>
    <lineage>
        <taxon>Bacteria</taxon>
        <taxon>Pseudomonadati</taxon>
        <taxon>Pseudomonadota</taxon>
        <taxon>Betaproteobacteria</taxon>
        <taxon>Burkholderiales</taxon>
        <taxon>Sphaerotilaceae</taxon>
        <taxon>Pseudaquabacterium</taxon>
    </lineage>
</organism>
<feature type="domain" description="Strictosidine synthase conserved region" evidence="4">
    <location>
        <begin position="151"/>
        <end position="237"/>
    </location>
</feature>
<dbReference type="Proteomes" id="UP000737171">
    <property type="component" value="Unassembled WGS sequence"/>
</dbReference>
<sequence>MRPRKILTALALVVLAPVAYLTLWPVPVAPVAWSAAPPPGYAGPHAANQRLAALQHIDLKGDSGPEHVAIGRDGKLYTAVASGRLLRLNPDGSGLEVFAQPGGRILGFDFDAAGHLIGADPTRGLVSVAPDGQVTVLADQVDGDPIRFANAVVVARSGRIYFSDASTRFSARDLGASEAGLREILEGSASGRLLEYDPTTKRTRTLARGFSLANGVALSQDEQWLFVADTGRYRIWKIDVAGTAPPKVLLDKLPGYPDNLMRGRDGRIWVGLVKPRNAGADRLSDKPFVRKLIMRLPRSIWPLSKDHAHVFAFTEDGRVVADLQGPSGAYGETTGVTETVDRLYVTNLRAKTLGWLPRPAP</sequence>
<dbReference type="Pfam" id="PF20067">
    <property type="entry name" value="SSL_N"/>
    <property type="match status" value="1"/>
</dbReference>
<keyword evidence="3" id="KW-0325">Glycoprotein</keyword>
<evidence type="ECO:0000256" key="3">
    <source>
        <dbReference type="ARBA" id="ARBA00023180"/>
    </source>
</evidence>
<comment type="similarity">
    <text evidence="1">Belongs to the strictosidine synthase family.</text>
</comment>
<evidence type="ECO:0000259" key="4">
    <source>
        <dbReference type="Pfam" id="PF03088"/>
    </source>
</evidence>
<evidence type="ECO:0000256" key="1">
    <source>
        <dbReference type="ARBA" id="ARBA00009191"/>
    </source>
</evidence>
<reference evidence="5 6" key="1">
    <citation type="submission" date="2020-05" db="EMBL/GenBank/DDBJ databases">
        <title>Aquincola sp. isolate from soil.</title>
        <authorList>
            <person name="Han J."/>
            <person name="Kim D.-U."/>
        </authorList>
    </citation>
    <scope>NUCLEOTIDE SEQUENCE [LARGE SCALE GENOMIC DNA]</scope>
    <source>
        <strain evidence="5 6">S2</strain>
    </source>
</reference>
<comment type="caution">
    <text evidence="5">The sequence shown here is derived from an EMBL/GenBank/DDBJ whole genome shotgun (WGS) entry which is preliminary data.</text>
</comment>
<dbReference type="EMBL" id="JABRWJ010000001">
    <property type="protein sequence ID" value="NRF65932.1"/>
    <property type="molecule type" value="Genomic_DNA"/>
</dbReference>
<protein>
    <submittedName>
        <fullName evidence="5">SMP-30/gluconolactonase/LRE family protein</fullName>
    </submittedName>
</protein>
<gene>
    <name evidence="5" type="ORF">HLB44_02915</name>
</gene>
<accession>A0ABX2EB06</accession>
<dbReference type="InterPro" id="IPR018119">
    <property type="entry name" value="Strictosidine_synth_cons-reg"/>
</dbReference>
<dbReference type="RefSeq" id="WP_173120414.1">
    <property type="nucleotide sequence ID" value="NZ_JABRWJ010000001.1"/>
</dbReference>
<evidence type="ECO:0000313" key="6">
    <source>
        <dbReference type="Proteomes" id="UP000737171"/>
    </source>
</evidence>
<dbReference type="Pfam" id="PF03088">
    <property type="entry name" value="Str_synth"/>
    <property type="match status" value="1"/>
</dbReference>
<dbReference type="Gene3D" id="2.120.10.30">
    <property type="entry name" value="TolB, C-terminal domain"/>
    <property type="match status" value="1"/>
</dbReference>